<keyword evidence="1" id="KW-0472">Membrane</keyword>
<dbReference type="Proteomes" id="UP000049222">
    <property type="component" value="Unassembled WGS sequence"/>
</dbReference>
<dbReference type="STRING" id="420998.JDO7802_00256"/>
<organism evidence="2 3">
    <name type="scientific">Jannaschia donghaensis</name>
    <dbReference type="NCBI Taxonomy" id="420998"/>
    <lineage>
        <taxon>Bacteria</taxon>
        <taxon>Pseudomonadati</taxon>
        <taxon>Pseudomonadota</taxon>
        <taxon>Alphaproteobacteria</taxon>
        <taxon>Rhodobacterales</taxon>
        <taxon>Roseobacteraceae</taxon>
        <taxon>Jannaschia</taxon>
    </lineage>
</organism>
<accession>A0A0M6YE90</accession>
<keyword evidence="1" id="KW-1133">Transmembrane helix</keyword>
<gene>
    <name evidence="2" type="ORF">JDO7802_00256</name>
</gene>
<evidence type="ECO:0000313" key="3">
    <source>
        <dbReference type="Proteomes" id="UP000049222"/>
    </source>
</evidence>
<sequence>MHQDHEIHVRRRGRNFGLLAVLLGFIVVIFGLTVVKVTSGGFSEAFDHVARPALVPDASLNEVPATSAPEVSQ</sequence>
<proteinExistence type="predicted"/>
<feature type="transmembrane region" description="Helical" evidence="1">
    <location>
        <begin position="16"/>
        <end position="35"/>
    </location>
</feature>
<dbReference type="RefSeq" id="WP_245624080.1">
    <property type="nucleotide sequence ID" value="NZ_CXSU01000005.1"/>
</dbReference>
<evidence type="ECO:0008006" key="4">
    <source>
        <dbReference type="Google" id="ProtNLM"/>
    </source>
</evidence>
<protein>
    <recommendedName>
        <fullName evidence="4">Cytochrome C oxidase assembly protein</fullName>
    </recommendedName>
</protein>
<evidence type="ECO:0000313" key="2">
    <source>
        <dbReference type="EMBL" id="CTQ48254.1"/>
    </source>
</evidence>
<keyword evidence="1" id="KW-0812">Transmembrane</keyword>
<reference evidence="2 3" key="1">
    <citation type="submission" date="2015-07" db="EMBL/GenBank/DDBJ databases">
        <authorList>
            <person name="Noorani M."/>
        </authorList>
    </citation>
    <scope>NUCLEOTIDE SEQUENCE [LARGE SCALE GENOMIC DNA]</scope>
    <source>
        <strain evidence="2 3">CECT 7802</strain>
    </source>
</reference>
<dbReference type="EMBL" id="CXSU01000005">
    <property type="protein sequence ID" value="CTQ48254.1"/>
    <property type="molecule type" value="Genomic_DNA"/>
</dbReference>
<evidence type="ECO:0000256" key="1">
    <source>
        <dbReference type="SAM" id="Phobius"/>
    </source>
</evidence>
<name>A0A0M6YE90_9RHOB</name>
<keyword evidence="3" id="KW-1185">Reference proteome</keyword>
<dbReference type="AlphaFoldDB" id="A0A0M6YE90"/>